<accession>A0AAD2CS48</accession>
<comment type="subcellular location">
    <subcellularLocation>
        <location evidence="1">Membrane</location>
        <topology evidence="1">Multi-pass membrane protein</topology>
    </subcellularLocation>
</comment>
<keyword evidence="7 8" id="KW-0472">Membrane</keyword>
<dbReference type="EMBL" id="CAKOGP040001113">
    <property type="protein sequence ID" value="CAJ1943635.1"/>
    <property type="molecule type" value="Genomic_DNA"/>
</dbReference>
<dbReference type="PANTHER" id="PTHR31595:SF57">
    <property type="entry name" value="OS04G0481900 PROTEIN"/>
    <property type="match status" value="1"/>
</dbReference>
<dbReference type="AlphaFoldDB" id="A0AAD2CS48"/>
<name>A0AAD2CS48_9STRA</name>
<keyword evidence="4" id="KW-0808">Transferase</keyword>
<evidence type="ECO:0000256" key="5">
    <source>
        <dbReference type="ARBA" id="ARBA00022692"/>
    </source>
</evidence>
<comment type="caution">
    <text evidence="10">The sequence shown here is derived from an EMBL/GenBank/DDBJ whole genome shotgun (WGS) entry which is preliminary data.</text>
</comment>
<dbReference type="PANTHER" id="PTHR31595">
    <property type="entry name" value="LONG-CHAIN-ALCOHOL O-FATTY-ACYLTRANSFERASE 3-RELATED"/>
    <property type="match status" value="1"/>
</dbReference>
<evidence type="ECO:0000256" key="7">
    <source>
        <dbReference type="ARBA" id="ARBA00023136"/>
    </source>
</evidence>
<evidence type="ECO:0000256" key="3">
    <source>
        <dbReference type="ARBA" id="ARBA00007282"/>
    </source>
</evidence>
<dbReference type="GO" id="GO:0006629">
    <property type="term" value="P:lipid metabolic process"/>
    <property type="evidence" value="ECO:0007669"/>
    <property type="project" value="InterPro"/>
</dbReference>
<comment type="pathway">
    <text evidence="2">Secondary metabolite biosynthesis.</text>
</comment>
<dbReference type="InterPro" id="IPR032805">
    <property type="entry name" value="Wax_synthase_dom"/>
</dbReference>
<evidence type="ECO:0000259" key="9">
    <source>
        <dbReference type="Pfam" id="PF13813"/>
    </source>
</evidence>
<keyword evidence="6 8" id="KW-1133">Transmembrane helix</keyword>
<dbReference type="InterPro" id="IPR044851">
    <property type="entry name" value="Wax_synthase"/>
</dbReference>
<feature type="transmembrane region" description="Helical" evidence="8">
    <location>
        <begin position="126"/>
        <end position="147"/>
    </location>
</feature>
<evidence type="ECO:0000313" key="10">
    <source>
        <dbReference type="EMBL" id="CAJ1943635.1"/>
    </source>
</evidence>
<organism evidence="10 11">
    <name type="scientific">Cylindrotheca closterium</name>
    <dbReference type="NCBI Taxonomy" id="2856"/>
    <lineage>
        <taxon>Eukaryota</taxon>
        <taxon>Sar</taxon>
        <taxon>Stramenopiles</taxon>
        <taxon>Ochrophyta</taxon>
        <taxon>Bacillariophyta</taxon>
        <taxon>Bacillariophyceae</taxon>
        <taxon>Bacillariophycidae</taxon>
        <taxon>Bacillariales</taxon>
        <taxon>Bacillariaceae</taxon>
        <taxon>Cylindrotheca</taxon>
    </lineage>
</organism>
<gene>
    <name evidence="10" type="ORF">CYCCA115_LOCUS8540</name>
</gene>
<feature type="transmembrane region" description="Helical" evidence="8">
    <location>
        <begin position="159"/>
        <end position="179"/>
    </location>
</feature>
<dbReference type="Proteomes" id="UP001295423">
    <property type="component" value="Unassembled WGS sequence"/>
</dbReference>
<feature type="transmembrane region" description="Helical" evidence="8">
    <location>
        <begin position="25"/>
        <end position="45"/>
    </location>
</feature>
<feature type="domain" description="Wax synthase" evidence="9">
    <location>
        <begin position="206"/>
        <end position="270"/>
    </location>
</feature>
<comment type="similarity">
    <text evidence="3">Belongs to the wax synthase family.</text>
</comment>
<evidence type="ECO:0000313" key="11">
    <source>
        <dbReference type="Proteomes" id="UP001295423"/>
    </source>
</evidence>
<evidence type="ECO:0000256" key="8">
    <source>
        <dbReference type="SAM" id="Phobius"/>
    </source>
</evidence>
<dbReference type="Pfam" id="PF13813">
    <property type="entry name" value="MBOAT_2"/>
    <property type="match status" value="1"/>
</dbReference>
<dbReference type="GO" id="GO:0016020">
    <property type="term" value="C:membrane"/>
    <property type="evidence" value="ECO:0007669"/>
    <property type="project" value="UniProtKB-SubCell"/>
</dbReference>
<sequence>MVVAFVVHRFIVSPRQQNKRNGSRIQGFMIGYGFIIPFLLLYPLALLDALGLKNITLMVCICGALPNLLLLRVVEAMHDTLPSFATESRGNLVLYYAGTLQVLMDEETGRPVPLTTSIFVTKAMRFLYIFLQTGFLFSLLIPCEYHIAPQRQIGSFLDLFYWGNLFNAYMVALLTSSILDGGASGLGILTSICTGMAMQSFSDFPMSRSSSPSDFWGNRWDRPVASGLKRGAFVPMRKCGLSRHASAILTFLVSGLIHEYMLFLMTKRQGTIGFRSSSSSSSNNSNNVTPEAYAPNYGNQIFFFLWNGVVLLLERALEGSPIIQWTSKHLPQPLKTALVLLTVLPVAHLFTDEYIRSSFYGDTAFAFPLISLHRLEGPSS</sequence>
<protein>
    <recommendedName>
        <fullName evidence="9">Wax synthase domain-containing protein</fullName>
    </recommendedName>
</protein>
<feature type="transmembrane region" description="Helical" evidence="8">
    <location>
        <begin position="245"/>
        <end position="265"/>
    </location>
</feature>
<keyword evidence="11" id="KW-1185">Reference proteome</keyword>
<evidence type="ECO:0000256" key="6">
    <source>
        <dbReference type="ARBA" id="ARBA00022989"/>
    </source>
</evidence>
<keyword evidence="5 8" id="KW-0812">Transmembrane</keyword>
<feature type="transmembrane region" description="Helical" evidence="8">
    <location>
        <begin position="51"/>
        <end position="71"/>
    </location>
</feature>
<proteinExistence type="inferred from homology"/>
<dbReference type="GO" id="GO:0008374">
    <property type="term" value="F:O-acyltransferase activity"/>
    <property type="evidence" value="ECO:0007669"/>
    <property type="project" value="InterPro"/>
</dbReference>
<evidence type="ECO:0000256" key="1">
    <source>
        <dbReference type="ARBA" id="ARBA00004141"/>
    </source>
</evidence>
<evidence type="ECO:0000256" key="2">
    <source>
        <dbReference type="ARBA" id="ARBA00005179"/>
    </source>
</evidence>
<evidence type="ECO:0000256" key="4">
    <source>
        <dbReference type="ARBA" id="ARBA00022679"/>
    </source>
</evidence>
<reference evidence="10" key="1">
    <citation type="submission" date="2023-08" db="EMBL/GenBank/DDBJ databases">
        <authorList>
            <person name="Audoor S."/>
            <person name="Bilcke G."/>
        </authorList>
    </citation>
    <scope>NUCLEOTIDE SEQUENCE</scope>
</reference>